<evidence type="ECO:0000313" key="1">
    <source>
        <dbReference type="EMBL" id="CAG8751418.1"/>
    </source>
</evidence>
<dbReference type="Proteomes" id="UP000789525">
    <property type="component" value="Unassembled WGS sequence"/>
</dbReference>
<sequence length="170" mass="19843">MPNAETRNEPPTIVEPSTSTPKRAREEPTSVEKSSSKKAKKSSEKKDEVSPMLKKLIRELKTKSSEVSPTIESDNTQKGNTTNFPYLYSKLINAEARNESTNREVIQSYYIFGQAYEERFEHYRKSNREHKAQRLLNEEIRKQFTGNITDTNFWKKIEKARKIYDLFSSI</sequence>
<reference evidence="1" key="1">
    <citation type="submission" date="2021-06" db="EMBL/GenBank/DDBJ databases">
        <authorList>
            <person name="Kallberg Y."/>
            <person name="Tangrot J."/>
            <person name="Rosling A."/>
        </authorList>
    </citation>
    <scope>NUCLEOTIDE SEQUENCE</scope>
    <source>
        <strain evidence="1">CL356</strain>
    </source>
</reference>
<gene>
    <name evidence="1" type="ORF">ACOLOM_LOCUS12714</name>
</gene>
<name>A0ACA9QG55_9GLOM</name>
<proteinExistence type="predicted"/>
<feature type="non-terminal residue" evidence="1">
    <location>
        <position position="170"/>
    </location>
</feature>
<protein>
    <submittedName>
        <fullName evidence="1">6584_t:CDS:1</fullName>
    </submittedName>
</protein>
<organism evidence="1 2">
    <name type="scientific">Acaulospora colombiana</name>
    <dbReference type="NCBI Taxonomy" id="27376"/>
    <lineage>
        <taxon>Eukaryota</taxon>
        <taxon>Fungi</taxon>
        <taxon>Fungi incertae sedis</taxon>
        <taxon>Mucoromycota</taxon>
        <taxon>Glomeromycotina</taxon>
        <taxon>Glomeromycetes</taxon>
        <taxon>Diversisporales</taxon>
        <taxon>Acaulosporaceae</taxon>
        <taxon>Acaulospora</taxon>
    </lineage>
</organism>
<keyword evidence="2" id="KW-1185">Reference proteome</keyword>
<comment type="caution">
    <text evidence="1">The sequence shown here is derived from an EMBL/GenBank/DDBJ whole genome shotgun (WGS) entry which is preliminary data.</text>
</comment>
<dbReference type="EMBL" id="CAJVPT010053409">
    <property type="protein sequence ID" value="CAG8751418.1"/>
    <property type="molecule type" value="Genomic_DNA"/>
</dbReference>
<accession>A0ACA9QG55</accession>
<evidence type="ECO:0000313" key="2">
    <source>
        <dbReference type="Proteomes" id="UP000789525"/>
    </source>
</evidence>